<evidence type="ECO:0000313" key="1">
    <source>
        <dbReference type="EMBL" id="PNR57886.1"/>
    </source>
</evidence>
<keyword evidence="3" id="KW-1185">Reference proteome</keyword>
<sequence length="74" mass="8277">MGGGFIWRRWSRTGMCERRGVGVREVDANMGTWGRGKRKGEGAAPTASRILDHQCSEVPTCVLVCDGRVRYRVH</sequence>
<dbReference type="Gramene" id="Pp3c3_24030V3.1">
    <property type="protein sequence ID" value="PAC:32943373.CDS.1"/>
    <property type="gene ID" value="Pp3c3_24030"/>
</dbReference>
<dbReference type="EMBL" id="ABEU02000003">
    <property type="protein sequence ID" value="PNR57886.1"/>
    <property type="molecule type" value="Genomic_DNA"/>
</dbReference>
<proteinExistence type="predicted"/>
<evidence type="ECO:0000313" key="3">
    <source>
        <dbReference type="Proteomes" id="UP000006727"/>
    </source>
</evidence>
<dbReference type="Proteomes" id="UP000006727">
    <property type="component" value="Chromosome 3"/>
</dbReference>
<reference evidence="1 3" key="2">
    <citation type="journal article" date="2018" name="Plant J.">
        <title>The Physcomitrella patens chromosome-scale assembly reveals moss genome structure and evolution.</title>
        <authorList>
            <person name="Lang D."/>
            <person name="Ullrich K.K."/>
            <person name="Murat F."/>
            <person name="Fuchs J."/>
            <person name="Jenkins J."/>
            <person name="Haas F.B."/>
            <person name="Piednoel M."/>
            <person name="Gundlach H."/>
            <person name="Van Bel M."/>
            <person name="Meyberg R."/>
            <person name="Vives C."/>
            <person name="Morata J."/>
            <person name="Symeonidi A."/>
            <person name="Hiss M."/>
            <person name="Muchero W."/>
            <person name="Kamisugi Y."/>
            <person name="Saleh O."/>
            <person name="Blanc G."/>
            <person name="Decker E.L."/>
            <person name="van Gessel N."/>
            <person name="Grimwood J."/>
            <person name="Hayes R.D."/>
            <person name="Graham S.W."/>
            <person name="Gunter L.E."/>
            <person name="McDaniel S.F."/>
            <person name="Hoernstein S.N.W."/>
            <person name="Larsson A."/>
            <person name="Li F.W."/>
            <person name="Perroud P.F."/>
            <person name="Phillips J."/>
            <person name="Ranjan P."/>
            <person name="Rokshar D.S."/>
            <person name="Rothfels C.J."/>
            <person name="Schneider L."/>
            <person name="Shu S."/>
            <person name="Stevenson D.W."/>
            <person name="Thummler F."/>
            <person name="Tillich M."/>
            <person name="Villarreal Aguilar J.C."/>
            <person name="Widiez T."/>
            <person name="Wong G.K."/>
            <person name="Wymore A."/>
            <person name="Zhang Y."/>
            <person name="Zimmer A.D."/>
            <person name="Quatrano R.S."/>
            <person name="Mayer K.F.X."/>
            <person name="Goodstein D."/>
            <person name="Casacuberta J.M."/>
            <person name="Vandepoele K."/>
            <person name="Reski R."/>
            <person name="Cuming A.C."/>
            <person name="Tuskan G.A."/>
            <person name="Maumus F."/>
            <person name="Salse J."/>
            <person name="Schmutz J."/>
            <person name="Rensing S.A."/>
        </authorList>
    </citation>
    <scope>NUCLEOTIDE SEQUENCE [LARGE SCALE GENOMIC DNA]</scope>
    <source>
        <strain evidence="2 3">cv. Gransden 2004</strain>
    </source>
</reference>
<evidence type="ECO:0000313" key="2">
    <source>
        <dbReference type="EnsemblPlants" id="PAC:32943373.CDS.1"/>
    </source>
</evidence>
<dbReference type="EnsemblPlants" id="Pp3c3_24030V3.2">
    <property type="protein sequence ID" value="PAC:32943374.CDS.1"/>
    <property type="gene ID" value="Pp3c3_24030"/>
</dbReference>
<name>A0A2K1KVW5_PHYPA</name>
<protein>
    <submittedName>
        <fullName evidence="1 2">Uncharacterized protein</fullName>
    </submittedName>
</protein>
<dbReference type="AlphaFoldDB" id="A0A2K1KVW5"/>
<organism evidence="1">
    <name type="scientific">Physcomitrium patens</name>
    <name type="common">Spreading-leaved earth moss</name>
    <name type="synonym">Physcomitrella patens</name>
    <dbReference type="NCBI Taxonomy" id="3218"/>
    <lineage>
        <taxon>Eukaryota</taxon>
        <taxon>Viridiplantae</taxon>
        <taxon>Streptophyta</taxon>
        <taxon>Embryophyta</taxon>
        <taxon>Bryophyta</taxon>
        <taxon>Bryophytina</taxon>
        <taxon>Bryopsida</taxon>
        <taxon>Funariidae</taxon>
        <taxon>Funariales</taxon>
        <taxon>Funariaceae</taxon>
        <taxon>Physcomitrium</taxon>
    </lineage>
</organism>
<reference evidence="2" key="3">
    <citation type="submission" date="2020-12" db="UniProtKB">
        <authorList>
            <consortium name="EnsemblPlants"/>
        </authorList>
    </citation>
    <scope>IDENTIFICATION</scope>
</reference>
<dbReference type="InParanoid" id="A0A2K1KVW5"/>
<dbReference type="EnsemblPlants" id="Pp3c3_24030V3.1">
    <property type="protein sequence ID" value="PAC:32943373.CDS.1"/>
    <property type="gene ID" value="Pp3c3_24030"/>
</dbReference>
<reference evidence="1 3" key="1">
    <citation type="journal article" date="2008" name="Science">
        <title>The Physcomitrella genome reveals evolutionary insights into the conquest of land by plants.</title>
        <authorList>
            <person name="Rensing S."/>
            <person name="Lang D."/>
            <person name="Zimmer A."/>
            <person name="Terry A."/>
            <person name="Salamov A."/>
            <person name="Shapiro H."/>
            <person name="Nishiyama T."/>
            <person name="Perroud P.-F."/>
            <person name="Lindquist E."/>
            <person name="Kamisugi Y."/>
            <person name="Tanahashi T."/>
            <person name="Sakakibara K."/>
            <person name="Fujita T."/>
            <person name="Oishi K."/>
            <person name="Shin-I T."/>
            <person name="Kuroki Y."/>
            <person name="Toyoda A."/>
            <person name="Suzuki Y."/>
            <person name="Hashimoto A."/>
            <person name="Yamaguchi K."/>
            <person name="Sugano A."/>
            <person name="Kohara Y."/>
            <person name="Fujiyama A."/>
            <person name="Anterola A."/>
            <person name="Aoki S."/>
            <person name="Ashton N."/>
            <person name="Barbazuk W.B."/>
            <person name="Barker E."/>
            <person name="Bennetzen J."/>
            <person name="Bezanilla M."/>
            <person name="Blankenship R."/>
            <person name="Cho S.H."/>
            <person name="Dutcher S."/>
            <person name="Estelle M."/>
            <person name="Fawcett J.A."/>
            <person name="Gundlach H."/>
            <person name="Hanada K."/>
            <person name="Heyl A."/>
            <person name="Hicks K.A."/>
            <person name="Hugh J."/>
            <person name="Lohr M."/>
            <person name="Mayer K."/>
            <person name="Melkozernov A."/>
            <person name="Murata T."/>
            <person name="Nelson D."/>
            <person name="Pils B."/>
            <person name="Prigge M."/>
            <person name="Reiss B."/>
            <person name="Renner T."/>
            <person name="Rombauts S."/>
            <person name="Rushton P."/>
            <person name="Sanderfoot A."/>
            <person name="Schween G."/>
            <person name="Shiu S.-H."/>
            <person name="Stueber K."/>
            <person name="Theodoulou F.L."/>
            <person name="Tu H."/>
            <person name="Van de Peer Y."/>
            <person name="Verrier P.J."/>
            <person name="Waters E."/>
            <person name="Wood A."/>
            <person name="Yang L."/>
            <person name="Cove D."/>
            <person name="Cuming A."/>
            <person name="Hasebe M."/>
            <person name="Lucas S."/>
            <person name="Mishler D.B."/>
            <person name="Reski R."/>
            <person name="Grigoriev I."/>
            <person name="Quatrano R.S."/>
            <person name="Boore J.L."/>
        </authorList>
    </citation>
    <scope>NUCLEOTIDE SEQUENCE [LARGE SCALE GENOMIC DNA]</scope>
    <source>
        <strain evidence="2 3">cv. Gransden 2004</strain>
    </source>
</reference>
<gene>
    <name evidence="1" type="ORF">PHYPA_004880</name>
</gene>
<accession>A0A2K1KVW5</accession>
<dbReference type="Gramene" id="Pp3c3_24030V3.2">
    <property type="protein sequence ID" value="PAC:32943374.CDS.1"/>
    <property type="gene ID" value="Pp3c3_24030"/>
</dbReference>